<comment type="caution">
    <text evidence="1">The sequence shown here is derived from an EMBL/GenBank/DDBJ whole genome shotgun (WGS) entry which is preliminary data.</text>
</comment>
<sequence>MSTQEIITLDYAHLINSKAHLEALRFSNPRAENARLEALFHIQESIRWLDGVRVHTILSRVDFLPAISAPVSLEVEALA</sequence>
<organism evidence="1 2">
    <name type="scientific">Xanthocytophaga flava</name>
    <dbReference type="NCBI Taxonomy" id="3048013"/>
    <lineage>
        <taxon>Bacteria</taxon>
        <taxon>Pseudomonadati</taxon>
        <taxon>Bacteroidota</taxon>
        <taxon>Cytophagia</taxon>
        <taxon>Cytophagales</taxon>
        <taxon>Rhodocytophagaceae</taxon>
        <taxon>Xanthocytophaga</taxon>
    </lineage>
</organism>
<protein>
    <submittedName>
        <fullName evidence="1">Uncharacterized protein</fullName>
    </submittedName>
</protein>
<accession>A0ABT7CZ80</accession>
<reference evidence="1 2" key="1">
    <citation type="submission" date="2023-05" db="EMBL/GenBank/DDBJ databases">
        <authorList>
            <person name="Zhang X."/>
        </authorList>
    </citation>
    <scope>NUCLEOTIDE SEQUENCE [LARGE SCALE GENOMIC DNA]</scope>
    <source>
        <strain evidence="1 2">DM2B3-1</strain>
    </source>
</reference>
<dbReference type="RefSeq" id="WP_314005596.1">
    <property type="nucleotide sequence ID" value="NZ_JASJOT010000060.1"/>
</dbReference>
<name>A0ABT7CZ80_9BACT</name>
<evidence type="ECO:0000313" key="1">
    <source>
        <dbReference type="EMBL" id="MDJ1498801.1"/>
    </source>
</evidence>
<gene>
    <name evidence="1" type="ORF">QNI19_38080</name>
</gene>
<dbReference type="EMBL" id="JASJOT010000060">
    <property type="protein sequence ID" value="MDJ1498801.1"/>
    <property type="molecule type" value="Genomic_DNA"/>
</dbReference>
<evidence type="ECO:0000313" key="2">
    <source>
        <dbReference type="Proteomes" id="UP001228581"/>
    </source>
</evidence>
<keyword evidence="2" id="KW-1185">Reference proteome</keyword>
<dbReference type="Proteomes" id="UP001228581">
    <property type="component" value="Unassembled WGS sequence"/>
</dbReference>
<proteinExistence type="predicted"/>